<proteinExistence type="inferred from homology"/>
<dbReference type="GO" id="GO:0005737">
    <property type="term" value="C:cytoplasm"/>
    <property type="evidence" value="ECO:0007669"/>
    <property type="project" value="UniProtKB-SubCell"/>
</dbReference>
<dbReference type="InterPro" id="IPR036388">
    <property type="entry name" value="WH-like_DNA-bd_sf"/>
</dbReference>
<dbReference type="SUPFAM" id="SSF53155">
    <property type="entry name" value="Methylated DNA-protein cysteine methyltransferase domain"/>
    <property type="match status" value="1"/>
</dbReference>
<dbReference type="PANTHER" id="PTHR10815">
    <property type="entry name" value="METHYLATED-DNA--PROTEIN-CYSTEINE METHYLTRANSFERASE"/>
    <property type="match status" value="1"/>
</dbReference>
<evidence type="ECO:0000256" key="7">
    <source>
        <dbReference type="ARBA" id="ARBA00023204"/>
    </source>
</evidence>
<dbReference type="Gene3D" id="1.10.10.10">
    <property type="entry name" value="Winged helix-like DNA-binding domain superfamily/Winged helix DNA-binding domain"/>
    <property type="match status" value="1"/>
</dbReference>
<name>A0A1E5L9V7_9FIRM</name>
<comment type="caution">
    <text evidence="12">The sequence shown here is derived from an EMBL/GenBank/DDBJ whole genome shotgun (WGS) entry which is preliminary data.</text>
</comment>
<feature type="domain" description="Methylated-DNA-[protein]-cysteine S-methyltransferase DNA binding" evidence="10">
    <location>
        <begin position="81"/>
        <end position="165"/>
    </location>
</feature>
<dbReference type="InterPro" id="IPR008332">
    <property type="entry name" value="MethylG_MeTrfase_N"/>
</dbReference>
<dbReference type="RefSeq" id="WP_069700726.1">
    <property type="nucleotide sequence ID" value="NZ_MJAT01000001.1"/>
</dbReference>
<organism evidence="12 13">
    <name type="scientific">Desulfuribacillus stibiiarsenatis</name>
    <dbReference type="NCBI Taxonomy" id="1390249"/>
    <lineage>
        <taxon>Bacteria</taxon>
        <taxon>Bacillati</taxon>
        <taxon>Bacillota</taxon>
        <taxon>Desulfuribacillia</taxon>
        <taxon>Desulfuribacillales</taxon>
        <taxon>Desulfuribacillaceae</taxon>
        <taxon>Desulfuribacillus</taxon>
    </lineage>
</organism>
<accession>A0A1E5L9V7</accession>
<evidence type="ECO:0000259" key="11">
    <source>
        <dbReference type="Pfam" id="PF02870"/>
    </source>
</evidence>
<dbReference type="InterPro" id="IPR036217">
    <property type="entry name" value="MethylDNA_cys_MeTrfase_DNAb"/>
</dbReference>
<comment type="catalytic activity">
    <reaction evidence="1 9">
        <text>a 4-O-methyl-thymidine in DNA + L-cysteinyl-[protein] = a thymidine in DNA + S-methyl-L-cysteinyl-[protein]</text>
        <dbReference type="Rhea" id="RHEA:53428"/>
        <dbReference type="Rhea" id="RHEA-COMP:10131"/>
        <dbReference type="Rhea" id="RHEA-COMP:10132"/>
        <dbReference type="Rhea" id="RHEA-COMP:13555"/>
        <dbReference type="Rhea" id="RHEA-COMP:13556"/>
        <dbReference type="ChEBI" id="CHEBI:29950"/>
        <dbReference type="ChEBI" id="CHEBI:82612"/>
        <dbReference type="ChEBI" id="CHEBI:137386"/>
        <dbReference type="ChEBI" id="CHEBI:137387"/>
        <dbReference type="EC" id="2.1.1.63"/>
    </reaction>
</comment>
<evidence type="ECO:0000259" key="10">
    <source>
        <dbReference type="Pfam" id="PF01035"/>
    </source>
</evidence>
<evidence type="ECO:0000256" key="6">
    <source>
        <dbReference type="ARBA" id="ARBA00022763"/>
    </source>
</evidence>
<evidence type="ECO:0000256" key="8">
    <source>
        <dbReference type="ARBA" id="ARBA00049348"/>
    </source>
</evidence>
<comment type="similarity">
    <text evidence="2 9">Belongs to the MGMT family.</text>
</comment>
<keyword evidence="7 9" id="KW-0234">DNA repair</keyword>
<dbReference type="STRING" id="1390249.BHU72_00860"/>
<dbReference type="GO" id="GO:0006307">
    <property type="term" value="P:DNA alkylation repair"/>
    <property type="evidence" value="ECO:0007669"/>
    <property type="project" value="UniProtKB-UniRule"/>
</dbReference>
<evidence type="ECO:0000313" key="13">
    <source>
        <dbReference type="Proteomes" id="UP000095255"/>
    </source>
</evidence>
<dbReference type="Pfam" id="PF02870">
    <property type="entry name" value="Methyltransf_1N"/>
    <property type="match status" value="1"/>
</dbReference>
<protein>
    <recommendedName>
        <fullName evidence="9">Methylated-DNA--protein-cysteine methyltransferase</fullName>
        <ecNumber evidence="9">2.1.1.63</ecNumber>
    </recommendedName>
    <alternativeName>
        <fullName evidence="9">6-O-methylguanine-DNA methyltransferase</fullName>
        <shortName evidence="9">MGMT</shortName>
    </alternativeName>
    <alternativeName>
        <fullName evidence="9">O-6-methylguanine-DNA-alkyltransferase</fullName>
    </alternativeName>
</protein>
<dbReference type="InterPro" id="IPR014048">
    <property type="entry name" value="MethylDNA_cys_MeTrfase_DNA-bd"/>
</dbReference>
<dbReference type="EC" id="2.1.1.63" evidence="9"/>
<dbReference type="GO" id="GO:0003908">
    <property type="term" value="F:methylated-DNA-[protein]-cysteine S-methyltransferase activity"/>
    <property type="evidence" value="ECO:0007669"/>
    <property type="project" value="UniProtKB-UniRule"/>
</dbReference>
<dbReference type="CDD" id="cd06445">
    <property type="entry name" value="ATase"/>
    <property type="match status" value="1"/>
</dbReference>
<keyword evidence="4 9" id="KW-0489">Methyltransferase</keyword>
<dbReference type="SUPFAM" id="SSF46767">
    <property type="entry name" value="Methylated DNA-protein cysteine methyltransferase, C-terminal domain"/>
    <property type="match status" value="1"/>
</dbReference>
<comment type="function">
    <text evidence="9">Involved in the cellular defense against the biological effects of O6-methylguanine (O6-MeG) and O4-methylthymine (O4-MeT) in DNA. Repairs the methylated nucleobase in DNA by stoichiometrically transferring the methyl group to a cysteine residue in the enzyme. This is a suicide reaction: the enzyme is irreversibly inactivated.</text>
</comment>
<dbReference type="Pfam" id="PF01035">
    <property type="entry name" value="DNA_binding_1"/>
    <property type="match status" value="1"/>
</dbReference>
<dbReference type="AlphaFoldDB" id="A0A1E5L9V7"/>
<comment type="miscellaneous">
    <text evidence="9">This enzyme catalyzes only one turnover and therefore is not strictly catalytic. According to one definition, an enzyme is a biocatalyst that acts repeatedly and over many reaction cycles.</text>
</comment>
<evidence type="ECO:0000256" key="2">
    <source>
        <dbReference type="ARBA" id="ARBA00008711"/>
    </source>
</evidence>
<dbReference type="OrthoDB" id="9802228at2"/>
<keyword evidence="6 9" id="KW-0227">DNA damage</keyword>
<evidence type="ECO:0000256" key="5">
    <source>
        <dbReference type="ARBA" id="ARBA00022679"/>
    </source>
</evidence>
<evidence type="ECO:0000256" key="3">
    <source>
        <dbReference type="ARBA" id="ARBA00022490"/>
    </source>
</evidence>
<dbReference type="InterPro" id="IPR023546">
    <property type="entry name" value="MGMT"/>
</dbReference>
<comment type="subcellular location">
    <subcellularLocation>
        <location evidence="9">Cytoplasm</location>
    </subcellularLocation>
</comment>
<evidence type="ECO:0000313" key="12">
    <source>
        <dbReference type="EMBL" id="OEH86848.1"/>
    </source>
</evidence>
<keyword evidence="3 9" id="KW-0963">Cytoplasm</keyword>
<dbReference type="HAMAP" id="MF_00772">
    <property type="entry name" value="OGT"/>
    <property type="match status" value="1"/>
</dbReference>
<dbReference type="FunFam" id="1.10.10.10:FF:000214">
    <property type="entry name" value="Methylated-DNA--protein-cysteine methyltransferase"/>
    <property type="match status" value="1"/>
</dbReference>
<dbReference type="EMBL" id="MJAT01000001">
    <property type="protein sequence ID" value="OEH86848.1"/>
    <property type="molecule type" value="Genomic_DNA"/>
</dbReference>
<dbReference type="GO" id="GO:0032259">
    <property type="term" value="P:methylation"/>
    <property type="evidence" value="ECO:0007669"/>
    <property type="project" value="UniProtKB-KW"/>
</dbReference>
<sequence length="179" mass="19736">MEKLYIYKYDSPIGTLTVASDGHGITGLWTKNEPFIENDDTIQEVTAKELAIFEQTRRWLDAYFAGKDPGFIPPVKTEGTEFRESIWKILCEIPHGQVITYGDIAKRIALQTGKAKMSSQAVGGAVGSNPISIIIPCHRVVGRKGALTGYAGGIDVKARLLEIEGHDMCKFNNQHQKEG</sequence>
<reference evidence="12 13" key="1">
    <citation type="submission" date="2016-09" db="EMBL/GenBank/DDBJ databases">
        <title>Desulfuribacillus arsenicus sp. nov., an obligately anaerobic, dissimilatory arsenic- and antimonate-reducing bacterium isolated from anoxic sediments.</title>
        <authorList>
            <person name="Abin C.A."/>
            <person name="Hollibaugh J.T."/>
        </authorList>
    </citation>
    <scope>NUCLEOTIDE SEQUENCE [LARGE SCALE GENOMIC DNA]</scope>
    <source>
        <strain evidence="12 13">MLFW-2</strain>
    </source>
</reference>
<keyword evidence="13" id="KW-1185">Reference proteome</keyword>
<dbReference type="Gene3D" id="3.30.160.70">
    <property type="entry name" value="Methylated DNA-protein cysteine methyltransferase domain"/>
    <property type="match status" value="1"/>
</dbReference>
<dbReference type="Proteomes" id="UP000095255">
    <property type="component" value="Unassembled WGS sequence"/>
</dbReference>
<evidence type="ECO:0000256" key="4">
    <source>
        <dbReference type="ARBA" id="ARBA00022603"/>
    </source>
</evidence>
<dbReference type="InterPro" id="IPR001497">
    <property type="entry name" value="MethylDNA_cys_MeTrfase_AS"/>
</dbReference>
<evidence type="ECO:0000256" key="1">
    <source>
        <dbReference type="ARBA" id="ARBA00001286"/>
    </source>
</evidence>
<feature type="domain" description="Methylguanine DNA methyltransferase ribonuclease-like" evidence="11">
    <location>
        <begin position="5"/>
        <end position="69"/>
    </location>
</feature>
<dbReference type="PROSITE" id="PS00374">
    <property type="entry name" value="MGMT"/>
    <property type="match status" value="1"/>
</dbReference>
<comment type="catalytic activity">
    <reaction evidence="8 9">
        <text>a 6-O-methyl-2'-deoxyguanosine in DNA + L-cysteinyl-[protein] = S-methyl-L-cysteinyl-[protein] + a 2'-deoxyguanosine in DNA</text>
        <dbReference type="Rhea" id="RHEA:24000"/>
        <dbReference type="Rhea" id="RHEA-COMP:10131"/>
        <dbReference type="Rhea" id="RHEA-COMP:10132"/>
        <dbReference type="Rhea" id="RHEA-COMP:11367"/>
        <dbReference type="Rhea" id="RHEA-COMP:11368"/>
        <dbReference type="ChEBI" id="CHEBI:29950"/>
        <dbReference type="ChEBI" id="CHEBI:82612"/>
        <dbReference type="ChEBI" id="CHEBI:85445"/>
        <dbReference type="ChEBI" id="CHEBI:85448"/>
        <dbReference type="EC" id="2.1.1.63"/>
    </reaction>
</comment>
<evidence type="ECO:0000256" key="9">
    <source>
        <dbReference type="HAMAP-Rule" id="MF_00772"/>
    </source>
</evidence>
<dbReference type="InterPro" id="IPR036631">
    <property type="entry name" value="MGMT_N_sf"/>
</dbReference>
<feature type="active site" description="Nucleophile; methyl group acceptor" evidence="9">
    <location>
        <position position="137"/>
    </location>
</feature>
<dbReference type="PANTHER" id="PTHR10815:SF5">
    <property type="entry name" value="METHYLATED-DNA--PROTEIN-CYSTEINE METHYLTRANSFERASE"/>
    <property type="match status" value="1"/>
</dbReference>
<gene>
    <name evidence="12" type="ORF">BHU72_00860</name>
</gene>
<dbReference type="NCBIfam" id="TIGR00589">
    <property type="entry name" value="ogt"/>
    <property type="match status" value="1"/>
</dbReference>
<keyword evidence="5 9" id="KW-0808">Transferase</keyword>